<protein>
    <submittedName>
        <fullName evidence="1">Uncharacterized protein</fullName>
    </submittedName>
</protein>
<evidence type="ECO:0000313" key="2">
    <source>
        <dbReference type="Proteomes" id="UP000296049"/>
    </source>
</evidence>
<dbReference type="Proteomes" id="UP000296049">
    <property type="component" value="Unassembled WGS sequence"/>
</dbReference>
<sequence length="84" mass="8946">MLLAAHPRVACGALCIAPADGSSLNILRGPPKSGVRFASCPSHPFRWSSSGSGQRKMLWKKEGEEVDLTSVCKLSVDQHLSAGR</sequence>
<keyword evidence="2" id="KW-1185">Reference proteome</keyword>
<name>R0L327_ANAPL</name>
<accession>R0L327</accession>
<dbReference type="AlphaFoldDB" id="R0L327"/>
<dbReference type="EMBL" id="KB743255">
    <property type="protein sequence ID" value="EOA99963.1"/>
    <property type="molecule type" value="Genomic_DNA"/>
</dbReference>
<proteinExistence type="predicted"/>
<reference evidence="2" key="1">
    <citation type="journal article" date="2013" name="Nat. Genet.">
        <title>The duck genome and transcriptome provide insight into an avian influenza virus reservoir species.</title>
        <authorList>
            <person name="Huang Y."/>
            <person name="Li Y."/>
            <person name="Burt D.W."/>
            <person name="Chen H."/>
            <person name="Zhang Y."/>
            <person name="Qian W."/>
            <person name="Kim H."/>
            <person name="Gan S."/>
            <person name="Zhao Y."/>
            <person name="Li J."/>
            <person name="Yi K."/>
            <person name="Feng H."/>
            <person name="Zhu P."/>
            <person name="Li B."/>
            <person name="Liu Q."/>
            <person name="Fairley S."/>
            <person name="Magor K.E."/>
            <person name="Du Z."/>
            <person name="Hu X."/>
            <person name="Goodman L."/>
            <person name="Tafer H."/>
            <person name="Vignal A."/>
            <person name="Lee T."/>
            <person name="Kim K.W."/>
            <person name="Sheng Z."/>
            <person name="An Y."/>
            <person name="Searle S."/>
            <person name="Herrero J."/>
            <person name="Groenen M.A."/>
            <person name="Crooijmans R.P."/>
            <person name="Faraut T."/>
            <person name="Cai Q."/>
            <person name="Webster R.G."/>
            <person name="Aldridge J.R."/>
            <person name="Warren W.C."/>
            <person name="Bartschat S."/>
            <person name="Kehr S."/>
            <person name="Marz M."/>
            <person name="Stadler P.F."/>
            <person name="Smith J."/>
            <person name="Kraus R.H."/>
            <person name="Zhao Y."/>
            <person name="Ren L."/>
            <person name="Fei J."/>
            <person name="Morisson M."/>
            <person name="Kaiser P."/>
            <person name="Griffin D.K."/>
            <person name="Rao M."/>
            <person name="Pitel F."/>
            <person name="Wang J."/>
            <person name="Li N."/>
        </authorList>
    </citation>
    <scope>NUCLEOTIDE SEQUENCE [LARGE SCALE GENOMIC DNA]</scope>
</reference>
<organism evidence="1 2">
    <name type="scientific">Anas platyrhynchos</name>
    <name type="common">Mallard</name>
    <name type="synonym">Anas boschas</name>
    <dbReference type="NCBI Taxonomy" id="8839"/>
    <lineage>
        <taxon>Eukaryota</taxon>
        <taxon>Metazoa</taxon>
        <taxon>Chordata</taxon>
        <taxon>Craniata</taxon>
        <taxon>Vertebrata</taxon>
        <taxon>Euteleostomi</taxon>
        <taxon>Archelosauria</taxon>
        <taxon>Archosauria</taxon>
        <taxon>Dinosauria</taxon>
        <taxon>Saurischia</taxon>
        <taxon>Theropoda</taxon>
        <taxon>Coelurosauria</taxon>
        <taxon>Aves</taxon>
        <taxon>Neognathae</taxon>
        <taxon>Galloanserae</taxon>
        <taxon>Anseriformes</taxon>
        <taxon>Anatidae</taxon>
        <taxon>Anatinae</taxon>
        <taxon>Anas</taxon>
    </lineage>
</organism>
<gene>
    <name evidence="1" type="ORF">Anapl_13091</name>
</gene>
<evidence type="ECO:0000313" key="1">
    <source>
        <dbReference type="EMBL" id="EOA99963.1"/>
    </source>
</evidence>